<gene>
    <name evidence="1" type="ORF">AVEN_73493_1</name>
</gene>
<organism evidence="1 2">
    <name type="scientific">Araneus ventricosus</name>
    <name type="common">Orbweaver spider</name>
    <name type="synonym">Epeira ventricosa</name>
    <dbReference type="NCBI Taxonomy" id="182803"/>
    <lineage>
        <taxon>Eukaryota</taxon>
        <taxon>Metazoa</taxon>
        <taxon>Ecdysozoa</taxon>
        <taxon>Arthropoda</taxon>
        <taxon>Chelicerata</taxon>
        <taxon>Arachnida</taxon>
        <taxon>Araneae</taxon>
        <taxon>Araneomorphae</taxon>
        <taxon>Entelegynae</taxon>
        <taxon>Araneoidea</taxon>
        <taxon>Araneidae</taxon>
        <taxon>Araneus</taxon>
    </lineage>
</organism>
<evidence type="ECO:0000313" key="1">
    <source>
        <dbReference type="EMBL" id="GBO34429.1"/>
    </source>
</evidence>
<proteinExistence type="predicted"/>
<dbReference type="AlphaFoldDB" id="A0A4Y2WB79"/>
<dbReference type="EMBL" id="BGPR01058236">
    <property type="protein sequence ID" value="GBO34429.1"/>
    <property type="molecule type" value="Genomic_DNA"/>
</dbReference>
<reference evidence="1 2" key="1">
    <citation type="journal article" date="2019" name="Sci. Rep.">
        <title>Orb-weaving spider Araneus ventricosus genome elucidates the spidroin gene catalogue.</title>
        <authorList>
            <person name="Kono N."/>
            <person name="Nakamura H."/>
            <person name="Ohtoshi R."/>
            <person name="Moran D.A.P."/>
            <person name="Shinohara A."/>
            <person name="Yoshida Y."/>
            <person name="Fujiwara M."/>
            <person name="Mori M."/>
            <person name="Tomita M."/>
            <person name="Arakawa K."/>
        </authorList>
    </citation>
    <scope>NUCLEOTIDE SEQUENCE [LARGE SCALE GENOMIC DNA]</scope>
</reference>
<accession>A0A4Y2WB79</accession>
<keyword evidence="2" id="KW-1185">Reference proteome</keyword>
<dbReference type="Proteomes" id="UP000499080">
    <property type="component" value="Unassembled WGS sequence"/>
</dbReference>
<protein>
    <submittedName>
        <fullName evidence="1">Uncharacterized protein</fullName>
    </submittedName>
</protein>
<comment type="caution">
    <text evidence="1">The sequence shown here is derived from an EMBL/GenBank/DDBJ whole genome shotgun (WGS) entry which is preliminary data.</text>
</comment>
<name>A0A4Y2WB79_ARAVE</name>
<evidence type="ECO:0000313" key="2">
    <source>
        <dbReference type="Proteomes" id="UP000499080"/>
    </source>
</evidence>
<sequence length="111" mass="12569">MWLLQAGSSTVDQNVLLLVWVPTTHASTDSPIGFRIHRMGGEEAAAVWIPDLTEDTPCMWACCRRVHRGLNVLLLVWCTTTHVHRVTIGFRVQETRRSWCGAHNPRPPSQQ</sequence>